<proteinExistence type="predicted"/>
<accession>A0A7J6R3P5</accession>
<name>A0A7J6R3P5_PEROL</name>
<dbReference type="AlphaFoldDB" id="A0A7J6R3P5"/>
<reference evidence="3 4" key="1">
    <citation type="submission" date="2020-04" db="EMBL/GenBank/DDBJ databases">
        <title>Perkinsus olseni comparative genomics.</title>
        <authorList>
            <person name="Bogema D.R."/>
        </authorList>
    </citation>
    <scope>NUCLEOTIDE SEQUENCE [LARGE SCALE GENOMIC DNA]</scope>
    <source>
        <strain evidence="2">ATCC PRA-205</strain>
        <strain evidence="1 3">ATCC PRA-207</strain>
    </source>
</reference>
<dbReference type="Proteomes" id="UP000574390">
    <property type="component" value="Unassembled WGS sequence"/>
</dbReference>
<organism evidence="2 4">
    <name type="scientific">Perkinsus olseni</name>
    <name type="common">Perkinsus atlanticus</name>
    <dbReference type="NCBI Taxonomy" id="32597"/>
    <lineage>
        <taxon>Eukaryota</taxon>
        <taxon>Sar</taxon>
        <taxon>Alveolata</taxon>
        <taxon>Perkinsozoa</taxon>
        <taxon>Perkinsea</taxon>
        <taxon>Perkinsida</taxon>
        <taxon>Perkinsidae</taxon>
        <taxon>Perkinsus</taxon>
    </lineage>
</organism>
<dbReference type="Proteomes" id="UP000553632">
    <property type="component" value="Unassembled WGS sequence"/>
</dbReference>
<gene>
    <name evidence="2" type="ORF">FOZ62_002463</name>
    <name evidence="1" type="ORF">FOZ63_003315</name>
</gene>
<keyword evidence="3" id="KW-1185">Reference proteome</keyword>
<dbReference type="EMBL" id="JABANO010031239">
    <property type="protein sequence ID" value="KAF4710569.1"/>
    <property type="molecule type" value="Genomic_DNA"/>
</dbReference>
<sequence>MTDGHPENNYLAIGTKLATDSGRLIDLIYFSYNSGKYEVLVGPVDEEGHYKSYSGEEEALHRQLGDVNPFYHLLKDIEKNFKIRECQEIAEYIEGHPADEYEEGKDWLHKFMMEKTEEGGGGGGELVVSLYIRIRI</sequence>
<evidence type="ECO:0000313" key="3">
    <source>
        <dbReference type="Proteomes" id="UP000553632"/>
    </source>
</evidence>
<evidence type="ECO:0000313" key="2">
    <source>
        <dbReference type="EMBL" id="KAF4715529.1"/>
    </source>
</evidence>
<evidence type="ECO:0000313" key="4">
    <source>
        <dbReference type="Proteomes" id="UP000574390"/>
    </source>
</evidence>
<protein>
    <submittedName>
        <fullName evidence="2">Uncharacterized protein</fullName>
    </submittedName>
</protein>
<comment type="caution">
    <text evidence="2">The sequence shown here is derived from an EMBL/GenBank/DDBJ whole genome shotgun (WGS) entry which is preliminary data.</text>
</comment>
<evidence type="ECO:0000313" key="1">
    <source>
        <dbReference type="EMBL" id="KAF4710569.1"/>
    </source>
</evidence>
<dbReference type="EMBL" id="JABANM010024852">
    <property type="protein sequence ID" value="KAF4715529.1"/>
    <property type="molecule type" value="Genomic_DNA"/>
</dbReference>